<name>A0A4D4J3U0_9PSEU</name>
<dbReference type="OrthoDB" id="3212118at2"/>
<dbReference type="InterPro" id="IPR024747">
    <property type="entry name" value="Pyridox_Oxase-rel"/>
</dbReference>
<dbReference type="SUPFAM" id="SSF50475">
    <property type="entry name" value="FMN-binding split barrel"/>
    <property type="match status" value="1"/>
</dbReference>
<dbReference type="Gene3D" id="2.30.110.10">
    <property type="entry name" value="Electron Transport, Fmn-binding Protein, Chain A"/>
    <property type="match status" value="1"/>
</dbReference>
<organism evidence="1 2">
    <name type="scientific">Gandjariella thermophila</name>
    <dbReference type="NCBI Taxonomy" id="1931992"/>
    <lineage>
        <taxon>Bacteria</taxon>
        <taxon>Bacillati</taxon>
        <taxon>Actinomycetota</taxon>
        <taxon>Actinomycetes</taxon>
        <taxon>Pseudonocardiales</taxon>
        <taxon>Pseudonocardiaceae</taxon>
        <taxon>Gandjariella</taxon>
    </lineage>
</organism>
<dbReference type="AlphaFoldDB" id="A0A4D4J3U0"/>
<dbReference type="Proteomes" id="UP000298860">
    <property type="component" value="Unassembled WGS sequence"/>
</dbReference>
<sequence length="149" mass="15976">MDGSVRFEVLDRGECLRLLGSVPIGRVVFSEHALPAAQPVGFALFDGAVVFRTATDSGLSAGVRGTVVAFEADEFDPVVGSGWSVLVVGTASEVRDPEQLRLISGLPLRCWVPGRQEHVIRVSIDRVTGRRVECVPQNHLPHACHPSPG</sequence>
<keyword evidence="2" id="KW-1185">Reference proteome</keyword>
<dbReference type="InterPro" id="IPR012349">
    <property type="entry name" value="Split_barrel_FMN-bd"/>
</dbReference>
<evidence type="ECO:0000313" key="2">
    <source>
        <dbReference type="Proteomes" id="UP000298860"/>
    </source>
</evidence>
<reference evidence="2" key="1">
    <citation type="submission" date="2019-04" db="EMBL/GenBank/DDBJ databases">
        <title>Draft genome sequence of Pseudonocardiaceae bacterium SL3-2-4.</title>
        <authorList>
            <person name="Ningsih F."/>
            <person name="Yokota A."/>
            <person name="Sakai Y."/>
            <person name="Nanatani K."/>
            <person name="Yabe S."/>
            <person name="Oetari A."/>
            <person name="Sjamsuridzal W."/>
        </authorList>
    </citation>
    <scope>NUCLEOTIDE SEQUENCE [LARGE SCALE GENOMIC DNA]</scope>
    <source>
        <strain evidence="2">SL3-2-4</strain>
    </source>
</reference>
<accession>A0A4D4J3U0</accession>
<protein>
    <submittedName>
        <fullName evidence="1">Pyridoxamine 5'-phosphate oxidase</fullName>
    </submittedName>
</protein>
<comment type="caution">
    <text evidence="1">The sequence shown here is derived from an EMBL/GenBank/DDBJ whole genome shotgun (WGS) entry which is preliminary data.</text>
</comment>
<evidence type="ECO:0000313" key="1">
    <source>
        <dbReference type="EMBL" id="GDY29742.1"/>
    </source>
</evidence>
<proteinExistence type="predicted"/>
<gene>
    <name evidence="1" type="ORF">GTS_13750</name>
</gene>
<dbReference type="Pfam" id="PF12900">
    <property type="entry name" value="Pyridox_ox_2"/>
    <property type="match status" value="1"/>
</dbReference>
<dbReference type="EMBL" id="BJFL01000004">
    <property type="protein sequence ID" value="GDY29742.1"/>
    <property type="molecule type" value="Genomic_DNA"/>
</dbReference>